<comment type="similarity">
    <text evidence="2">Belongs to the calycin superfamily. Lipocalin family.</text>
</comment>
<evidence type="ECO:0000256" key="3">
    <source>
        <dbReference type="ARBA" id="ARBA00019890"/>
    </source>
</evidence>
<dbReference type="PANTHER" id="PTHR10612:SF58">
    <property type="entry name" value="APOLIPOPROTEIN D"/>
    <property type="match status" value="1"/>
</dbReference>
<keyword evidence="5" id="KW-0964">Secreted</keyword>
<dbReference type="Gene3D" id="2.40.128.20">
    <property type="match status" value="1"/>
</dbReference>
<dbReference type="PROSITE" id="PS00213">
    <property type="entry name" value="LIPOCALIN"/>
    <property type="match status" value="1"/>
</dbReference>
<dbReference type="PANTHER" id="PTHR10612">
    <property type="entry name" value="APOLIPOPROTEIN D"/>
    <property type="match status" value="1"/>
</dbReference>
<evidence type="ECO:0000256" key="1">
    <source>
        <dbReference type="ARBA" id="ARBA00004613"/>
    </source>
</evidence>
<keyword evidence="7" id="KW-0446">Lipid-binding</keyword>
<evidence type="ECO:0000256" key="10">
    <source>
        <dbReference type="ARBA" id="ARBA00023283"/>
    </source>
</evidence>
<dbReference type="GO" id="GO:0005576">
    <property type="term" value="C:extracellular region"/>
    <property type="evidence" value="ECO:0007669"/>
    <property type="project" value="UniProtKB-SubCell"/>
</dbReference>
<evidence type="ECO:0000256" key="5">
    <source>
        <dbReference type="ARBA" id="ARBA00022525"/>
    </source>
</evidence>
<name>A0A8C7J9U0_ONCKI</name>
<evidence type="ECO:0000256" key="9">
    <source>
        <dbReference type="ARBA" id="ARBA00023180"/>
    </source>
</evidence>
<dbReference type="InterPro" id="IPR012674">
    <property type="entry name" value="Calycin"/>
</dbReference>
<evidence type="ECO:0000313" key="13">
    <source>
        <dbReference type="Ensembl" id="ENSOKIP00005082462.1"/>
    </source>
</evidence>
<reference evidence="13" key="2">
    <citation type="submission" date="2025-09" db="UniProtKB">
        <authorList>
            <consortium name="Ensembl"/>
        </authorList>
    </citation>
    <scope>IDENTIFICATION</scope>
</reference>
<evidence type="ECO:0000256" key="8">
    <source>
        <dbReference type="ARBA" id="ARBA00023157"/>
    </source>
</evidence>
<proteinExistence type="inferred from homology"/>
<dbReference type="FunFam" id="2.40.128.20:FF:000003">
    <property type="entry name" value="Apolipoprotein D"/>
    <property type="match status" value="1"/>
</dbReference>
<organism evidence="13 14">
    <name type="scientific">Oncorhynchus kisutch</name>
    <name type="common">Coho salmon</name>
    <name type="synonym">Salmo kisutch</name>
    <dbReference type="NCBI Taxonomy" id="8019"/>
    <lineage>
        <taxon>Eukaryota</taxon>
        <taxon>Metazoa</taxon>
        <taxon>Chordata</taxon>
        <taxon>Craniata</taxon>
        <taxon>Vertebrata</taxon>
        <taxon>Euteleostomi</taxon>
        <taxon>Actinopterygii</taxon>
        <taxon>Neopterygii</taxon>
        <taxon>Teleostei</taxon>
        <taxon>Protacanthopterygii</taxon>
        <taxon>Salmoniformes</taxon>
        <taxon>Salmonidae</taxon>
        <taxon>Salmoninae</taxon>
        <taxon>Oncorhynchus</taxon>
    </lineage>
</organism>
<dbReference type="Pfam" id="PF08212">
    <property type="entry name" value="Lipocalin_2"/>
    <property type="match status" value="1"/>
</dbReference>
<dbReference type="GO" id="GO:0006869">
    <property type="term" value="P:lipid transport"/>
    <property type="evidence" value="ECO:0007669"/>
    <property type="project" value="InterPro"/>
</dbReference>
<protein>
    <recommendedName>
        <fullName evidence="3">Apolipoprotein D</fullName>
    </recommendedName>
</protein>
<dbReference type="GO" id="GO:0000302">
    <property type="term" value="P:response to reactive oxygen species"/>
    <property type="evidence" value="ECO:0007669"/>
    <property type="project" value="TreeGrafter"/>
</dbReference>
<evidence type="ECO:0000313" key="14">
    <source>
        <dbReference type="Proteomes" id="UP000694557"/>
    </source>
</evidence>
<gene>
    <name evidence="13" type="primary">APOD</name>
    <name evidence="13" type="synonym">LOC109872287</name>
</gene>
<keyword evidence="6 11" id="KW-0732">Signal</keyword>
<dbReference type="GO" id="GO:0005737">
    <property type="term" value="C:cytoplasm"/>
    <property type="evidence" value="ECO:0007669"/>
    <property type="project" value="TreeGrafter"/>
</dbReference>
<feature type="chain" id="PRO_5034342162" description="Apolipoprotein D" evidence="11">
    <location>
        <begin position="18"/>
        <end position="239"/>
    </location>
</feature>
<dbReference type="AlphaFoldDB" id="A0A8C7J9U0"/>
<dbReference type="PRINTS" id="PR01219">
    <property type="entry name" value="APOLIPOPROTD"/>
</dbReference>
<dbReference type="InterPro" id="IPR002969">
    <property type="entry name" value="ApolipopD"/>
</dbReference>
<dbReference type="GO" id="GO:0008289">
    <property type="term" value="F:lipid binding"/>
    <property type="evidence" value="ECO:0007669"/>
    <property type="project" value="UniProtKB-KW"/>
</dbReference>
<dbReference type="GO" id="GO:0006629">
    <property type="term" value="P:lipid metabolic process"/>
    <property type="evidence" value="ECO:0007669"/>
    <property type="project" value="TreeGrafter"/>
</dbReference>
<evidence type="ECO:0000256" key="4">
    <source>
        <dbReference type="ARBA" id="ARBA00022448"/>
    </source>
</evidence>
<keyword evidence="14" id="KW-1185">Reference proteome</keyword>
<dbReference type="InterPro" id="IPR022272">
    <property type="entry name" value="Lipocalin_CS"/>
</dbReference>
<dbReference type="GO" id="GO:0042246">
    <property type="term" value="P:tissue regeneration"/>
    <property type="evidence" value="ECO:0007669"/>
    <property type="project" value="InterPro"/>
</dbReference>
<feature type="domain" description="Lipocalin/cytosolic fatty-acid binding" evidence="12">
    <location>
        <begin position="83"/>
        <end position="226"/>
    </location>
</feature>
<accession>A0A8C7J9U0</accession>
<dbReference type="GeneTree" id="ENSGT00510000046981"/>
<dbReference type="InterPro" id="IPR000566">
    <property type="entry name" value="Lipocln_cytosolic_FA-bd_dom"/>
</dbReference>
<dbReference type="Ensembl" id="ENSOKIT00005088010.1">
    <property type="protein sequence ID" value="ENSOKIP00005082462.1"/>
    <property type="gene ID" value="ENSOKIG00005035770.1"/>
</dbReference>
<dbReference type="Proteomes" id="UP000694557">
    <property type="component" value="Unassembled WGS sequence"/>
</dbReference>
<dbReference type="InterPro" id="IPR026222">
    <property type="entry name" value="ApoD_vertbrte"/>
</dbReference>
<dbReference type="SUPFAM" id="SSF50814">
    <property type="entry name" value="Lipocalins"/>
    <property type="match status" value="1"/>
</dbReference>
<dbReference type="PRINTS" id="PR02058">
    <property type="entry name" value="APODVERTBRTE"/>
</dbReference>
<reference evidence="13" key="1">
    <citation type="submission" date="2025-08" db="UniProtKB">
        <authorList>
            <consortium name="Ensembl"/>
        </authorList>
    </citation>
    <scope>IDENTIFICATION</scope>
</reference>
<dbReference type="CDD" id="cd19437">
    <property type="entry name" value="lipocalin_apoD-like"/>
    <property type="match status" value="1"/>
</dbReference>
<keyword evidence="8" id="KW-1015">Disulfide bond</keyword>
<evidence type="ECO:0000259" key="12">
    <source>
        <dbReference type="Pfam" id="PF08212"/>
    </source>
</evidence>
<keyword evidence="10" id="KW-0873">Pyrrolidone carboxylic acid</keyword>
<evidence type="ECO:0000256" key="2">
    <source>
        <dbReference type="ARBA" id="ARBA00006889"/>
    </source>
</evidence>
<keyword evidence="9" id="KW-0325">Glycoprotein</keyword>
<evidence type="ECO:0000256" key="6">
    <source>
        <dbReference type="ARBA" id="ARBA00022729"/>
    </source>
</evidence>
<comment type="subcellular location">
    <subcellularLocation>
        <location evidence="1">Secreted</location>
    </subcellularLocation>
</comment>
<feature type="signal peptide" evidence="11">
    <location>
        <begin position="1"/>
        <end position="17"/>
    </location>
</feature>
<keyword evidence="4" id="KW-0813">Transport</keyword>
<sequence>MLFCFLNCLILIHHCILEVNLHCPPTELVKMSLLFCVCVCSYPGPKMQTLHVLSLTLLSILAANAQTLRPGKCPQPPVQANFDAARYLGKWYEIKKLPAVFQKGECTTATYSLESPGVVGVLNRELLADNTVSAITGYAKAKDPSEPAKLEVTFFEDSPPGNYWVLSTDYEGHSVVYGCTDILGTFHADFAWILSRESTLSEEKLEELYHVFTSNGIDIDVMTVTNQSPELCADMPLWA</sequence>
<evidence type="ECO:0000256" key="11">
    <source>
        <dbReference type="SAM" id="SignalP"/>
    </source>
</evidence>
<evidence type="ECO:0000256" key="7">
    <source>
        <dbReference type="ARBA" id="ARBA00023121"/>
    </source>
</evidence>
<dbReference type="GO" id="GO:0007420">
    <property type="term" value="P:brain development"/>
    <property type="evidence" value="ECO:0007669"/>
    <property type="project" value="InterPro"/>
</dbReference>